<dbReference type="AlphaFoldDB" id="A0A6C0HT80"/>
<dbReference type="EMBL" id="MN740010">
    <property type="protein sequence ID" value="QHT83600.1"/>
    <property type="molecule type" value="Genomic_DNA"/>
</dbReference>
<proteinExistence type="predicted"/>
<sequence length="357" mass="42691">MEISYSQLNHLMKRFPDFELSYENISHNKVSSKYNVCLAVPIGKKCYIWFTFHENKDVCYMFELNREKKIIKAKILDIPSNQKLSLGTILYGTLWEDTNSTNWFVIEDIMYFQGIYMKSHNFKERLGFLYQFMCKIREEKTNKNMIFGLPVFWTVNLNDNMTEYPSNIPDNIPYPIHHIQYRSLNEIMPYLNVNIIRKIQTQNNYKPLANKIHTGVDYSKKMDLSKPQYKYKTVFQVSADIQYDIYNLFAFGKNNQPVNFGIAYIPTYKKSVFMNNLFRKIRENQNLDYIEESDDEEDFEDTNENKYVDLDKVLLMECFFHSKFKRWIPLRVVDKNTKIVHISKLIIPLKKGKKNII</sequence>
<organism evidence="1">
    <name type="scientific">viral metagenome</name>
    <dbReference type="NCBI Taxonomy" id="1070528"/>
    <lineage>
        <taxon>unclassified sequences</taxon>
        <taxon>metagenomes</taxon>
        <taxon>organismal metagenomes</taxon>
    </lineage>
</organism>
<accession>A0A6C0HT80</accession>
<evidence type="ECO:0000313" key="1">
    <source>
        <dbReference type="EMBL" id="QHT83600.1"/>
    </source>
</evidence>
<dbReference type="Gene3D" id="3.30.470.30">
    <property type="entry name" value="DNA ligase/mRNA capping enzyme"/>
    <property type="match status" value="1"/>
</dbReference>
<protein>
    <recommendedName>
        <fullName evidence="2">mRNA capping enzyme adenylation domain-containing protein</fullName>
    </recommendedName>
</protein>
<name>A0A6C0HT80_9ZZZZ</name>
<reference evidence="1" key="1">
    <citation type="journal article" date="2020" name="Nature">
        <title>Giant virus diversity and host interactions through global metagenomics.</title>
        <authorList>
            <person name="Schulz F."/>
            <person name="Roux S."/>
            <person name="Paez-Espino D."/>
            <person name="Jungbluth S."/>
            <person name="Walsh D.A."/>
            <person name="Denef V.J."/>
            <person name="McMahon K.D."/>
            <person name="Konstantinidis K.T."/>
            <person name="Eloe-Fadrosh E.A."/>
            <person name="Kyrpides N.C."/>
            <person name="Woyke T."/>
        </authorList>
    </citation>
    <scope>NUCLEOTIDE SEQUENCE</scope>
    <source>
        <strain evidence="1">GVMAG-M-3300023184-168</strain>
    </source>
</reference>
<evidence type="ECO:0008006" key="2">
    <source>
        <dbReference type="Google" id="ProtNLM"/>
    </source>
</evidence>